<gene>
    <name evidence="2" type="ORF">ICHIAU1_P170</name>
</gene>
<dbReference type="InterPro" id="IPR011067">
    <property type="entry name" value="Plasmid_toxin/cell-grow_inhib"/>
</dbReference>
<evidence type="ECO:0000313" key="2">
    <source>
        <dbReference type="EMBL" id="BBU70080.1"/>
    </source>
</evidence>
<sequence>MAIKFQPRIGAVVRCDFKGMIEPEMVKMRDVVVVARHSRNQRLVTIVPLSASQPQRPEPYHYELPSDPRPESDSMRPIWAKCDMIYTLSIDRLEMHYTRTRRGGRQLAQVILSDADMAAIKKCIAYAINLTYHDIVPA</sequence>
<dbReference type="GO" id="GO:0003677">
    <property type="term" value="F:DNA binding"/>
    <property type="evidence" value="ECO:0007669"/>
    <property type="project" value="InterPro"/>
</dbReference>
<dbReference type="InterPro" id="IPR003477">
    <property type="entry name" value="PemK-like"/>
</dbReference>
<evidence type="ECO:0000313" key="3">
    <source>
        <dbReference type="Proteomes" id="UP000463961"/>
    </source>
</evidence>
<dbReference type="Proteomes" id="UP000463961">
    <property type="component" value="Plasmid pICHIAU1"/>
</dbReference>
<keyword evidence="2" id="KW-0614">Plasmid</keyword>
<dbReference type="RefSeq" id="WP_162051021.1">
    <property type="nucleotide sequence ID" value="NZ_AP022346.1"/>
</dbReference>
<accession>A0A7R6R3C6</accession>
<proteinExistence type="predicted"/>
<dbReference type="OrthoDB" id="7565736at2"/>
<dbReference type="AlphaFoldDB" id="A0A7R6R3C6"/>
<keyword evidence="3" id="KW-1185">Reference proteome</keyword>
<dbReference type="Pfam" id="PF02452">
    <property type="entry name" value="PemK_toxin"/>
    <property type="match status" value="1"/>
</dbReference>
<name>A0A7R6R3C6_9RHOO</name>
<evidence type="ECO:0008006" key="4">
    <source>
        <dbReference type="Google" id="ProtNLM"/>
    </source>
</evidence>
<dbReference type="Gene3D" id="2.30.30.110">
    <property type="match status" value="1"/>
</dbReference>
<dbReference type="EMBL" id="AP022346">
    <property type="protein sequence ID" value="BBU70080.1"/>
    <property type="molecule type" value="Genomic_DNA"/>
</dbReference>
<geneLocation type="plasmid" evidence="3">
    <name>pichiau1 dna</name>
</geneLocation>
<evidence type="ECO:0000256" key="1">
    <source>
        <dbReference type="SAM" id="MobiDB-lite"/>
    </source>
</evidence>
<feature type="compositionally biased region" description="Basic and acidic residues" evidence="1">
    <location>
        <begin position="58"/>
        <end position="73"/>
    </location>
</feature>
<feature type="region of interest" description="Disordered" evidence="1">
    <location>
        <begin position="53"/>
        <end position="73"/>
    </location>
</feature>
<organism evidence="2 3">
    <name type="scientific">Fluviibacter phosphoraccumulans</name>
    <dbReference type="NCBI Taxonomy" id="1751046"/>
    <lineage>
        <taxon>Bacteria</taxon>
        <taxon>Pseudomonadati</taxon>
        <taxon>Pseudomonadota</taxon>
        <taxon>Betaproteobacteria</taxon>
        <taxon>Rhodocyclales</taxon>
        <taxon>Fluviibacteraceae</taxon>
        <taxon>Fluviibacter</taxon>
    </lineage>
</organism>
<dbReference type="SUPFAM" id="SSF50118">
    <property type="entry name" value="Cell growth inhibitor/plasmid maintenance toxic component"/>
    <property type="match status" value="1"/>
</dbReference>
<reference evidence="3" key="1">
    <citation type="submission" date="2020-01" db="EMBL/GenBank/DDBJ databases">
        <title>Phosphoaccumulans saitamaens gen. nov., sp. nov., a polyphosphate accumulating bacterium isolated from surface river water.</title>
        <authorList>
            <person name="Watanabe K."/>
            <person name="Suda W."/>
        </authorList>
    </citation>
    <scope>NUCLEOTIDE SEQUENCE [LARGE SCALE GENOMIC DNA]</scope>
    <source>
        <strain evidence="3">ICHIAU1</strain>
        <plasmid evidence="3">pichiau1 dna</plasmid>
    </source>
</reference>
<protein>
    <recommendedName>
        <fullName evidence="4">Type II toxin-antitoxin system PemK/MazF family toxin</fullName>
    </recommendedName>
</protein>